<sequence length="82" mass="9451">MIRVFWRPKWGRRVQRYDKDAPTSKVGERLEAGSTVRKHAMAMEKRCTGAKKRENALNQVYLCSDCPLTPKYSEGVPNARPQ</sequence>
<organism evidence="1 2">
    <name type="scientific">Ancylostoma ceylanicum</name>
    <dbReference type="NCBI Taxonomy" id="53326"/>
    <lineage>
        <taxon>Eukaryota</taxon>
        <taxon>Metazoa</taxon>
        <taxon>Ecdysozoa</taxon>
        <taxon>Nematoda</taxon>
        <taxon>Chromadorea</taxon>
        <taxon>Rhabditida</taxon>
        <taxon>Rhabditina</taxon>
        <taxon>Rhabditomorpha</taxon>
        <taxon>Strongyloidea</taxon>
        <taxon>Ancylostomatidae</taxon>
        <taxon>Ancylostomatinae</taxon>
        <taxon>Ancylostoma</taxon>
    </lineage>
</organism>
<dbReference type="Proteomes" id="UP000024635">
    <property type="component" value="Unassembled WGS sequence"/>
</dbReference>
<dbReference type="AlphaFoldDB" id="A0A016T224"/>
<evidence type="ECO:0000313" key="1">
    <source>
        <dbReference type="EMBL" id="EYB96790.1"/>
    </source>
</evidence>
<reference evidence="2" key="1">
    <citation type="journal article" date="2015" name="Nat. Genet.">
        <title>The genome and transcriptome of the zoonotic hookworm Ancylostoma ceylanicum identify infection-specific gene families.</title>
        <authorList>
            <person name="Schwarz E.M."/>
            <person name="Hu Y."/>
            <person name="Antoshechkin I."/>
            <person name="Miller M.M."/>
            <person name="Sternberg P.W."/>
            <person name="Aroian R.V."/>
        </authorList>
    </citation>
    <scope>NUCLEOTIDE SEQUENCE</scope>
    <source>
        <strain evidence="2">HY135</strain>
    </source>
</reference>
<keyword evidence="2" id="KW-1185">Reference proteome</keyword>
<gene>
    <name evidence="1" type="primary">Acey_s0147.g2609</name>
    <name evidence="1" type="ORF">Y032_0147g2609</name>
</gene>
<protein>
    <submittedName>
        <fullName evidence="1">Uncharacterized protein</fullName>
    </submittedName>
</protein>
<proteinExistence type="predicted"/>
<accession>A0A016T224</accession>
<dbReference type="EMBL" id="JARK01001483">
    <property type="protein sequence ID" value="EYB96790.1"/>
    <property type="molecule type" value="Genomic_DNA"/>
</dbReference>
<evidence type="ECO:0000313" key="2">
    <source>
        <dbReference type="Proteomes" id="UP000024635"/>
    </source>
</evidence>
<comment type="caution">
    <text evidence="1">The sequence shown here is derived from an EMBL/GenBank/DDBJ whole genome shotgun (WGS) entry which is preliminary data.</text>
</comment>
<name>A0A016T224_9BILA</name>